<dbReference type="AlphaFoldDB" id="A0A846TWD2"/>
<feature type="domain" description="VWFA" evidence="4">
    <location>
        <begin position="166"/>
        <end position="357"/>
    </location>
</feature>
<dbReference type="InterPro" id="IPR036465">
    <property type="entry name" value="vWFA_dom_sf"/>
</dbReference>
<feature type="coiled-coil region" evidence="1">
    <location>
        <begin position="441"/>
        <end position="468"/>
    </location>
</feature>
<evidence type="ECO:0000313" key="5">
    <source>
        <dbReference type="EMBL" id="NKE06651.1"/>
    </source>
</evidence>
<proteinExistence type="predicted"/>
<feature type="region of interest" description="Disordered" evidence="2">
    <location>
        <begin position="23"/>
        <end position="45"/>
    </location>
</feature>
<evidence type="ECO:0000256" key="3">
    <source>
        <dbReference type="SAM" id="SignalP"/>
    </source>
</evidence>
<organism evidence="5 6">
    <name type="scientific">Mesobacillus selenatarsenatis</name>
    <dbReference type="NCBI Taxonomy" id="388741"/>
    <lineage>
        <taxon>Bacteria</taxon>
        <taxon>Bacillati</taxon>
        <taxon>Bacillota</taxon>
        <taxon>Bacilli</taxon>
        <taxon>Bacillales</taxon>
        <taxon>Bacillaceae</taxon>
        <taxon>Mesobacillus</taxon>
    </lineage>
</organism>
<protein>
    <submittedName>
        <fullName evidence="5">VWA domain-containing protein</fullName>
    </submittedName>
</protein>
<evidence type="ECO:0000259" key="4">
    <source>
        <dbReference type="PROSITE" id="PS50234"/>
    </source>
</evidence>
<dbReference type="PROSITE" id="PS51257">
    <property type="entry name" value="PROKAR_LIPOPROTEIN"/>
    <property type="match status" value="1"/>
</dbReference>
<dbReference type="Proteomes" id="UP000587942">
    <property type="component" value="Unassembled WGS sequence"/>
</dbReference>
<evidence type="ECO:0000256" key="1">
    <source>
        <dbReference type="SAM" id="Coils"/>
    </source>
</evidence>
<reference evidence="5 6" key="1">
    <citation type="submission" date="2020-03" db="EMBL/GenBank/DDBJ databases">
        <authorList>
            <person name="Sun Q."/>
        </authorList>
    </citation>
    <scope>NUCLEOTIDE SEQUENCE [LARGE SCALE GENOMIC DNA]</scope>
    <source>
        <strain evidence="5 6">KACC 21451</strain>
    </source>
</reference>
<accession>A0A846TWD2</accession>
<dbReference type="SMART" id="SM00327">
    <property type="entry name" value="VWA"/>
    <property type="match status" value="1"/>
</dbReference>
<dbReference type="RefSeq" id="WP_167833055.1">
    <property type="nucleotide sequence ID" value="NZ_JAAVUM010000009.1"/>
</dbReference>
<feature type="signal peptide" evidence="3">
    <location>
        <begin position="1"/>
        <end position="18"/>
    </location>
</feature>
<dbReference type="InterPro" id="IPR002035">
    <property type="entry name" value="VWF_A"/>
</dbReference>
<gene>
    <name evidence="5" type="ORF">GWK17_14425</name>
</gene>
<dbReference type="EMBL" id="JAAVUM010000009">
    <property type="protein sequence ID" value="NKE06651.1"/>
    <property type="molecule type" value="Genomic_DNA"/>
</dbReference>
<sequence>MKRYSLLFLLFTSLVLSACSSDEPDEEVEAEQPAKEVVKTEETKPSKFEHLKNISIEVTEESLIALDPGSMMDDLSYEKDIEDIGFNTPELDPDLKKQLPAKLEELANETDDLEIIKKGLVSLLASPHYDEIIENARAYEPHFEEPFLPDPTKSISEEEEKEASDKAIILLDASSSMLQQTEGRVKMEIAKDAVKSFAKTIGQSSEVSLVVYGHKGSDSNVDKGASCSGIEEVYPMAKYEKEVFHGAVDSFDSKGWTPLAGAIQRAAEMSSSYDGNTTVYIVSDGAETCDGDPVQASKDLVAKNAESTVNIIGFDVDGETENQLKAVAEAGKGEYFKADNPEELKNTIQYEWLPSTLDLAFAFTMAPDGWDMVAEYKVAEKYPLELWTIGRKEAHRIIDAAAIMSENGWITDEQYSELRDWGFERSEAMKELHYTMSKTNREKADTESQEIRKRVDEWTEKMKELKKERGDTW</sequence>
<comment type="caution">
    <text evidence="5">The sequence shown here is derived from an EMBL/GenBank/DDBJ whole genome shotgun (WGS) entry which is preliminary data.</text>
</comment>
<evidence type="ECO:0000256" key="2">
    <source>
        <dbReference type="SAM" id="MobiDB-lite"/>
    </source>
</evidence>
<feature type="chain" id="PRO_5039125373" evidence="3">
    <location>
        <begin position="19"/>
        <end position="473"/>
    </location>
</feature>
<keyword evidence="3" id="KW-0732">Signal</keyword>
<keyword evidence="1" id="KW-0175">Coiled coil</keyword>
<evidence type="ECO:0000313" key="6">
    <source>
        <dbReference type="Proteomes" id="UP000587942"/>
    </source>
</evidence>
<name>A0A846TWD2_9BACI</name>
<dbReference type="Pfam" id="PF00092">
    <property type="entry name" value="VWA"/>
    <property type="match status" value="1"/>
</dbReference>
<dbReference type="SUPFAM" id="SSF53300">
    <property type="entry name" value="vWA-like"/>
    <property type="match status" value="1"/>
</dbReference>
<dbReference type="Gene3D" id="3.40.50.410">
    <property type="entry name" value="von Willebrand factor, type A domain"/>
    <property type="match status" value="1"/>
</dbReference>
<feature type="compositionally biased region" description="Basic and acidic residues" evidence="2">
    <location>
        <begin position="32"/>
        <end position="45"/>
    </location>
</feature>
<dbReference type="PROSITE" id="PS50234">
    <property type="entry name" value="VWFA"/>
    <property type="match status" value="1"/>
</dbReference>